<dbReference type="Pfam" id="PF07730">
    <property type="entry name" value="HisKA_3"/>
    <property type="match status" value="1"/>
</dbReference>
<protein>
    <recommendedName>
        <fullName evidence="6">Histidine kinase domain-containing protein</fullName>
    </recommendedName>
</protein>
<organism evidence="7 8">
    <name type="scientific">Hymenobacter rigui</name>
    <dbReference type="NCBI Taxonomy" id="334424"/>
    <lineage>
        <taxon>Bacteria</taxon>
        <taxon>Pseudomonadati</taxon>
        <taxon>Bacteroidota</taxon>
        <taxon>Cytophagia</taxon>
        <taxon>Cytophagales</taxon>
        <taxon>Hymenobacteraceae</taxon>
        <taxon>Hymenobacter</taxon>
    </lineage>
</organism>
<evidence type="ECO:0000256" key="1">
    <source>
        <dbReference type="ARBA" id="ARBA00022679"/>
    </source>
</evidence>
<dbReference type="InterPro" id="IPR019734">
    <property type="entry name" value="TPR_rpt"/>
</dbReference>
<reference evidence="7 8" key="1">
    <citation type="submission" date="2018-12" db="EMBL/GenBank/DDBJ databases">
        <authorList>
            <person name="Feng G."/>
            <person name="Zhu H."/>
        </authorList>
    </citation>
    <scope>NUCLEOTIDE SEQUENCE [LARGE SCALE GENOMIC DNA]</scope>
    <source>
        <strain evidence="7 8">KCTC 12533</strain>
    </source>
</reference>
<dbReference type="PROSITE" id="PS50109">
    <property type="entry name" value="HIS_KIN"/>
    <property type="match status" value="1"/>
</dbReference>
<keyword evidence="5" id="KW-0812">Transmembrane</keyword>
<keyword evidence="5" id="KW-0472">Membrane</keyword>
<dbReference type="SMART" id="SM00387">
    <property type="entry name" value="HATPase_c"/>
    <property type="match status" value="1"/>
</dbReference>
<dbReference type="Proteomes" id="UP000273500">
    <property type="component" value="Unassembled WGS sequence"/>
</dbReference>
<keyword evidence="8" id="KW-1185">Reference proteome</keyword>
<dbReference type="CDD" id="cd16917">
    <property type="entry name" value="HATPase_UhpB-NarQ-NarX-like"/>
    <property type="match status" value="1"/>
</dbReference>
<dbReference type="GO" id="GO:0016020">
    <property type="term" value="C:membrane"/>
    <property type="evidence" value="ECO:0007669"/>
    <property type="project" value="InterPro"/>
</dbReference>
<dbReference type="Gene3D" id="3.30.565.10">
    <property type="entry name" value="Histidine kinase-like ATPase, C-terminal domain"/>
    <property type="match status" value="1"/>
</dbReference>
<feature type="transmembrane region" description="Helical" evidence="5">
    <location>
        <begin position="421"/>
        <end position="440"/>
    </location>
</feature>
<dbReference type="Gene3D" id="1.20.5.1930">
    <property type="match status" value="1"/>
</dbReference>
<evidence type="ECO:0000256" key="3">
    <source>
        <dbReference type="ARBA" id="ARBA00023012"/>
    </source>
</evidence>
<keyword evidence="5" id="KW-1133">Transmembrane helix</keyword>
<dbReference type="GO" id="GO:0046983">
    <property type="term" value="F:protein dimerization activity"/>
    <property type="evidence" value="ECO:0007669"/>
    <property type="project" value="InterPro"/>
</dbReference>
<dbReference type="EMBL" id="RWIT01000006">
    <property type="protein sequence ID" value="RSK48064.1"/>
    <property type="molecule type" value="Genomic_DNA"/>
</dbReference>
<dbReference type="InterPro" id="IPR005467">
    <property type="entry name" value="His_kinase_dom"/>
</dbReference>
<dbReference type="Gene3D" id="1.25.40.10">
    <property type="entry name" value="Tetratricopeptide repeat domain"/>
    <property type="match status" value="2"/>
</dbReference>
<keyword evidence="3" id="KW-0902">Two-component regulatory system</keyword>
<feature type="domain" description="Histidine kinase" evidence="6">
    <location>
        <begin position="483"/>
        <end position="676"/>
    </location>
</feature>
<dbReference type="Pfam" id="PF02518">
    <property type="entry name" value="HATPase_c"/>
    <property type="match status" value="1"/>
</dbReference>
<evidence type="ECO:0000256" key="4">
    <source>
        <dbReference type="SAM" id="Coils"/>
    </source>
</evidence>
<dbReference type="SUPFAM" id="SSF48452">
    <property type="entry name" value="TPR-like"/>
    <property type="match status" value="1"/>
</dbReference>
<keyword evidence="2" id="KW-0418">Kinase</keyword>
<dbReference type="PANTHER" id="PTHR24421">
    <property type="entry name" value="NITRATE/NITRITE SENSOR PROTEIN NARX-RELATED"/>
    <property type="match status" value="1"/>
</dbReference>
<dbReference type="AlphaFoldDB" id="A0A428KNU4"/>
<evidence type="ECO:0000313" key="7">
    <source>
        <dbReference type="EMBL" id="RSK48064.1"/>
    </source>
</evidence>
<evidence type="ECO:0000313" key="8">
    <source>
        <dbReference type="Proteomes" id="UP000273500"/>
    </source>
</evidence>
<accession>A0A428KNU4</accession>
<dbReference type="OrthoDB" id="9760839at2"/>
<dbReference type="SUPFAM" id="SSF55874">
    <property type="entry name" value="ATPase domain of HSP90 chaperone/DNA topoisomerase II/histidine kinase"/>
    <property type="match status" value="1"/>
</dbReference>
<feature type="coiled-coil region" evidence="4">
    <location>
        <begin position="439"/>
        <end position="487"/>
    </location>
</feature>
<dbReference type="GO" id="GO:0000155">
    <property type="term" value="F:phosphorelay sensor kinase activity"/>
    <property type="evidence" value="ECO:0007669"/>
    <property type="project" value="InterPro"/>
</dbReference>
<proteinExistence type="predicted"/>
<dbReference type="SMART" id="SM00028">
    <property type="entry name" value="TPR"/>
    <property type="match status" value="6"/>
</dbReference>
<comment type="caution">
    <text evidence="7">The sequence shown here is derived from an EMBL/GenBank/DDBJ whole genome shotgun (WGS) entry which is preliminary data.</text>
</comment>
<evidence type="ECO:0000256" key="2">
    <source>
        <dbReference type="ARBA" id="ARBA00022777"/>
    </source>
</evidence>
<gene>
    <name evidence="7" type="ORF">EI291_13330</name>
</gene>
<evidence type="ECO:0000259" key="6">
    <source>
        <dbReference type="PROSITE" id="PS50109"/>
    </source>
</evidence>
<dbReference type="InterPro" id="IPR036890">
    <property type="entry name" value="HATPase_C_sf"/>
</dbReference>
<keyword evidence="4" id="KW-0175">Coiled coil</keyword>
<dbReference type="InterPro" id="IPR011712">
    <property type="entry name" value="Sig_transdc_His_kin_sub3_dim/P"/>
</dbReference>
<dbReference type="InterPro" id="IPR011990">
    <property type="entry name" value="TPR-like_helical_dom_sf"/>
</dbReference>
<dbReference type="InterPro" id="IPR050482">
    <property type="entry name" value="Sensor_HK_TwoCompSys"/>
</dbReference>
<dbReference type="RefSeq" id="WP_125420676.1">
    <property type="nucleotide sequence ID" value="NZ_RWIT01000006.1"/>
</dbReference>
<evidence type="ECO:0000256" key="5">
    <source>
        <dbReference type="SAM" id="Phobius"/>
    </source>
</evidence>
<name>A0A428KNU4_9BACT</name>
<keyword evidence="1" id="KW-0808">Transferase</keyword>
<dbReference type="InterPro" id="IPR003594">
    <property type="entry name" value="HATPase_dom"/>
</dbReference>
<sequence length="689" mass="76289">MFAAAMLQLLSGFWGGRVLVVWGVLLLLLPRLTHAQRSIDSLRQALRATPADTEQVKTALRLSTALAATDTAQARLVAAQALRQSKRLGYTYGQAHSWLQLSALHLIGHRFRPARQAAGRAGQVAAPLLRQAPGSLRVRRLLAGIANNLGSAADQQGRVAAATRYYLQAAGYLEGTPETAVLLTVYSNLGRNFQLLRQPEQATRYWRRAVAAGGSASRPELLPAYLQLAAWHLQQQHPDSALYLLQLARTLRPESSLYAGEYYGALGQYYLFQQEPERAYPALQRAATYATRKGDPAYQARLLFSLGQMEAQLGNTSKAVELLRNSLQLLQGLHDMEQEAAVLTALGRVAEANSQYQAALGYVRRSQSLRDSLAATTVRQQVNQLETQYRTRQQTQQLRQLRQQQQAQQLAFRQQRRLTTVYLLLAVVLGAAVLLALGLLRHRRRLARQQQELQQQRIRQLEQEQELRAAQAVLQGQEEERRRVARDLHDGLGGMLSTVKLYLGTLRSRHPLPAPATELLGQSVEHLDSSISELRRVARNLMPEALLALGLAQAVQDFCDALRRAGQVQLELHLHGLDTRLPPTIETGVYRIVQELLNNVVKHARASHILVQLMRHDALLHVVVEDDGQGFDPTLASSGVGLRNLQARAEQMGGQLTFESEINQGTTATLTLLLSAADAAPQSFSLTSS</sequence>